<dbReference type="Proteomes" id="UP000800200">
    <property type="component" value="Unassembled WGS sequence"/>
</dbReference>
<protein>
    <recommendedName>
        <fullName evidence="1">Potassium channel tetramerisation-type BTB domain-containing protein</fullName>
    </recommendedName>
</protein>
<dbReference type="EMBL" id="ML994640">
    <property type="protein sequence ID" value="KAF2183994.1"/>
    <property type="molecule type" value="Genomic_DNA"/>
</dbReference>
<dbReference type="AlphaFoldDB" id="A0A6A6DWN8"/>
<dbReference type="OrthoDB" id="2414723at2759"/>
<feature type="non-terminal residue" evidence="2">
    <location>
        <position position="88"/>
    </location>
</feature>
<dbReference type="InterPro" id="IPR011333">
    <property type="entry name" value="SKP1/BTB/POZ_sf"/>
</dbReference>
<dbReference type="SUPFAM" id="SSF54695">
    <property type="entry name" value="POZ domain"/>
    <property type="match status" value="1"/>
</dbReference>
<dbReference type="InterPro" id="IPR003131">
    <property type="entry name" value="T1-type_BTB"/>
</dbReference>
<organism evidence="2 3">
    <name type="scientific">Zopfia rhizophila CBS 207.26</name>
    <dbReference type="NCBI Taxonomy" id="1314779"/>
    <lineage>
        <taxon>Eukaryota</taxon>
        <taxon>Fungi</taxon>
        <taxon>Dikarya</taxon>
        <taxon>Ascomycota</taxon>
        <taxon>Pezizomycotina</taxon>
        <taxon>Dothideomycetes</taxon>
        <taxon>Dothideomycetes incertae sedis</taxon>
        <taxon>Zopfiaceae</taxon>
        <taxon>Zopfia</taxon>
    </lineage>
</organism>
<sequence>FFKRLFSKQWGNYQNDDSHFIDVDSNLFEYILQYLQRGVLLVFYNGVKGHDYALYGALLEEARFFGINRLEKWLSEQKYLEAVKVAYS</sequence>
<accession>A0A6A6DWN8</accession>
<evidence type="ECO:0000313" key="2">
    <source>
        <dbReference type="EMBL" id="KAF2183994.1"/>
    </source>
</evidence>
<dbReference type="Gene3D" id="3.30.710.10">
    <property type="entry name" value="Potassium Channel Kv1.1, Chain A"/>
    <property type="match status" value="1"/>
</dbReference>
<reference evidence="2" key="1">
    <citation type="journal article" date="2020" name="Stud. Mycol.">
        <title>101 Dothideomycetes genomes: a test case for predicting lifestyles and emergence of pathogens.</title>
        <authorList>
            <person name="Haridas S."/>
            <person name="Albert R."/>
            <person name="Binder M."/>
            <person name="Bloem J."/>
            <person name="Labutti K."/>
            <person name="Salamov A."/>
            <person name="Andreopoulos B."/>
            <person name="Baker S."/>
            <person name="Barry K."/>
            <person name="Bills G."/>
            <person name="Bluhm B."/>
            <person name="Cannon C."/>
            <person name="Castanera R."/>
            <person name="Culley D."/>
            <person name="Daum C."/>
            <person name="Ezra D."/>
            <person name="Gonzalez J."/>
            <person name="Henrissat B."/>
            <person name="Kuo A."/>
            <person name="Liang C."/>
            <person name="Lipzen A."/>
            <person name="Lutzoni F."/>
            <person name="Magnuson J."/>
            <person name="Mondo S."/>
            <person name="Nolan M."/>
            <person name="Ohm R."/>
            <person name="Pangilinan J."/>
            <person name="Park H.-J."/>
            <person name="Ramirez L."/>
            <person name="Alfaro M."/>
            <person name="Sun H."/>
            <person name="Tritt A."/>
            <person name="Yoshinaga Y."/>
            <person name="Zwiers L.-H."/>
            <person name="Turgeon B."/>
            <person name="Goodwin S."/>
            <person name="Spatafora J."/>
            <person name="Crous P."/>
            <person name="Grigoriev I."/>
        </authorList>
    </citation>
    <scope>NUCLEOTIDE SEQUENCE</scope>
    <source>
        <strain evidence="2">CBS 207.26</strain>
    </source>
</reference>
<proteinExistence type="predicted"/>
<evidence type="ECO:0000259" key="1">
    <source>
        <dbReference type="Pfam" id="PF02214"/>
    </source>
</evidence>
<dbReference type="GO" id="GO:0051260">
    <property type="term" value="P:protein homooligomerization"/>
    <property type="evidence" value="ECO:0007669"/>
    <property type="project" value="InterPro"/>
</dbReference>
<gene>
    <name evidence="2" type="ORF">K469DRAFT_439100</name>
</gene>
<feature type="non-terminal residue" evidence="2">
    <location>
        <position position="1"/>
    </location>
</feature>
<keyword evidence="3" id="KW-1185">Reference proteome</keyword>
<feature type="domain" description="Potassium channel tetramerisation-type BTB" evidence="1">
    <location>
        <begin position="1"/>
        <end position="70"/>
    </location>
</feature>
<name>A0A6A6DWN8_9PEZI</name>
<evidence type="ECO:0000313" key="3">
    <source>
        <dbReference type="Proteomes" id="UP000800200"/>
    </source>
</evidence>
<dbReference type="Pfam" id="PF02214">
    <property type="entry name" value="BTB_2"/>
    <property type="match status" value="1"/>
</dbReference>